<comment type="function">
    <text evidence="10">Mediates both low-affinity uptake and efflux of sugar across the membrane.</text>
</comment>
<dbReference type="FunFam" id="1.20.1280.290:FF:000014">
    <property type="entry name" value="Bidirectional sugar transporter SWEET"/>
    <property type="match status" value="1"/>
</dbReference>
<dbReference type="Proteomes" id="UP000636800">
    <property type="component" value="Chromosome 1"/>
</dbReference>
<keyword evidence="5 10" id="KW-0762">Sugar transport</keyword>
<feature type="transmembrane region" description="Helical" evidence="10">
    <location>
        <begin position="188"/>
        <end position="209"/>
    </location>
</feature>
<comment type="similarity">
    <text evidence="2 10">Belongs to the SWEET sugar transporter family.</text>
</comment>
<dbReference type="Gene3D" id="1.20.1280.290">
    <property type="match status" value="2"/>
</dbReference>
<feature type="transmembrane region" description="Helical" evidence="10">
    <location>
        <begin position="42"/>
        <end position="62"/>
    </location>
</feature>
<evidence type="ECO:0000313" key="12">
    <source>
        <dbReference type="EMBL" id="KAG0496472.1"/>
    </source>
</evidence>
<comment type="subcellular location">
    <subcellularLocation>
        <location evidence="1 10">Cell membrane</location>
        <topology evidence="1 10">Multi-pass membrane protein</topology>
    </subcellularLocation>
</comment>
<feature type="transmembrane region" description="Helical" evidence="10">
    <location>
        <begin position="160"/>
        <end position="182"/>
    </location>
</feature>
<evidence type="ECO:0000256" key="10">
    <source>
        <dbReference type="RuleBase" id="RU910715"/>
    </source>
</evidence>
<organism evidence="12 13">
    <name type="scientific">Vanilla planifolia</name>
    <name type="common">Vanilla</name>
    <dbReference type="NCBI Taxonomy" id="51239"/>
    <lineage>
        <taxon>Eukaryota</taxon>
        <taxon>Viridiplantae</taxon>
        <taxon>Streptophyta</taxon>
        <taxon>Embryophyta</taxon>
        <taxon>Tracheophyta</taxon>
        <taxon>Spermatophyta</taxon>
        <taxon>Magnoliopsida</taxon>
        <taxon>Liliopsida</taxon>
        <taxon>Asparagales</taxon>
        <taxon>Orchidaceae</taxon>
        <taxon>Vanilloideae</taxon>
        <taxon>Vanilleae</taxon>
        <taxon>Vanilla</taxon>
    </lineage>
</organism>
<feature type="compositionally biased region" description="Basic and acidic residues" evidence="11">
    <location>
        <begin position="214"/>
        <end position="240"/>
    </location>
</feature>
<dbReference type="Pfam" id="PF03083">
    <property type="entry name" value="MtN3_slv"/>
    <property type="match status" value="2"/>
</dbReference>
<dbReference type="AlphaFoldDB" id="A0A835S3N8"/>
<evidence type="ECO:0000256" key="7">
    <source>
        <dbReference type="ARBA" id="ARBA00022737"/>
    </source>
</evidence>
<evidence type="ECO:0000313" key="13">
    <source>
        <dbReference type="Proteomes" id="UP000636800"/>
    </source>
</evidence>
<keyword evidence="9 10" id="KW-0472">Membrane</keyword>
<keyword evidence="3 10" id="KW-0813">Transport</keyword>
<evidence type="ECO:0000256" key="6">
    <source>
        <dbReference type="ARBA" id="ARBA00022692"/>
    </source>
</evidence>
<dbReference type="PANTHER" id="PTHR10791:SF44">
    <property type="entry name" value="BIDIRECTIONAL SUGAR TRANSPORTER SWEET1"/>
    <property type="match status" value="1"/>
</dbReference>
<dbReference type="FunFam" id="1.20.1280.290:FF:000002">
    <property type="entry name" value="Bidirectional sugar transporter SWEET"/>
    <property type="match status" value="1"/>
</dbReference>
<evidence type="ECO:0000256" key="8">
    <source>
        <dbReference type="ARBA" id="ARBA00022989"/>
    </source>
</evidence>
<feature type="transmembrane region" description="Helical" evidence="10">
    <location>
        <begin position="102"/>
        <end position="120"/>
    </location>
</feature>
<comment type="caution">
    <text evidence="12">The sequence shown here is derived from an EMBL/GenBank/DDBJ whole genome shotgun (WGS) entry which is preliminary data.</text>
</comment>
<keyword evidence="7" id="KW-0677">Repeat</keyword>
<proteinExistence type="inferred from homology"/>
<keyword evidence="4" id="KW-1003">Cell membrane</keyword>
<keyword evidence="13" id="KW-1185">Reference proteome</keyword>
<accession>A0A835S3N8</accession>
<dbReference type="InterPro" id="IPR004316">
    <property type="entry name" value="SWEET_rpt"/>
</dbReference>
<dbReference type="PANTHER" id="PTHR10791">
    <property type="entry name" value="RAG1-ACTIVATING PROTEIN 1"/>
    <property type="match status" value="1"/>
</dbReference>
<evidence type="ECO:0000256" key="3">
    <source>
        <dbReference type="ARBA" id="ARBA00022448"/>
    </source>
</evidence>
<protein>
    <recommendedName>
        <fullName evidence="10">Bidirectional sugar transporter SWEET</fullName>
    </recommendedName>
</protein>
<evidence type="ECO:0000256" key="1">
    <source>
        <dbReference type="ARBA" id="ARBA00004651"/>
    </source>
</evidence>
<dbReference type="GO" id="GO:0005886">
    <property type="term" value="C:plasma membrane"/>
    <property type="evidence" value="ECO:0007669"/>
    <property type="project" value="UniProtKB-SubCell"/>
</dbReference>
<evidence type="ECO:0000256" key="11">
    <source>
        <dbReference type="SAM" id="MobiDB-lite"/>
    </source>
</evidence>
<feature type="region of interest" description="Disordered" evidence="11">
    <location>
        <begin position="214"/>
        <end position="248"/>
    </location>
</feature>
<gene>
    <name evidence="12" type="ORF">HPP92_001163</name>
</gene>
<reference evidence="12 13" key="1">
    <citation type="journal article" date="2020" name="Nat. Food">
        <title>A phased Vanilla planifolia genome enables genetic improvement of flavour and production.</title>
        <authorList>
            <person name="Hasing T."/>
            <person name="Tang H."/>
            <person name="Brym M."/>
            <person name="Khazi F."/>
            <person name="Huang T."/>
            <person name="Chambers A.H."/>
        </authorList>
    </citation>
    <scope>NUCLEOTIDE SEQUENCE [LARGE SCALE GENOMIC DNA]</scope>
    <source>
        <tissue evidence="12">Leaf</tissue>
    </source>
</reference>
<evidence type="ECO:0000256" key="4">
    <source>
        <dbReference type="ARBA" id="ARBA00022475"/>
    </source>
</evidence>
<keyword evidence="6 10" id="KW-0812">Transmembrane</keyword>
<dbReference type="InterPro" id="IPR047664">
    <property type="entry name" value="SWEET"/>
</dbReference>
<feature type="transmembrane region" description="Helical" evidence="10">
    <location>
        <begin position="68"/>
        <end position="90"/>
    </location>
</feature>
<feature type="transmembrane region" description="Helical" evidence="10">
    <location>
        <begin position="132"/>
        <end position="153"/>
    </location>
</feature>
<evidence type="ECO:0000256" key="2">
    <source>
        <dbReference type="ARBA" id="ARBA00007809"/>
    </source>
</evidence>
<dbReference type="GO" id="GO:0051119">
    <property type="term" value="F:sugar transmembrane transporter activity"/>
    <property type="evidence" value="ECO:0007669"/>
    <property type="project" value="InterPro"/>
</dbReference>
<name>A0A835S3N8_VANPL</name>
<keyword evidence="8 10" id="KW-1133">Transmembrane helix</keyword>
<dbReference type="EMBL" id="JADCNL010000001">
    <property type="protein sequence ID" value="KAG0496472.1"/>
    <property type="molecule type" value="Genomic_DNA"/>
</dbReference>
<sequence length="248" mass="27283">MEIAHFIFGIFGNATALFLFVSPMKTFRRIIRNKSTEDFSGIPYNMTLLNCLLSAWYGLPFVSPNNMLVWTINGTGALLEAIYVVVFLVYTPKKAKRRMLGLLALLSSVFAAVALVSFFALHGVSRKLLCGFAASIFSICMYASPLSIMRLVIQTKSVEYMPFLLSLFSFLCGSSWFVFGLLGRDPFIIVPNGCGAALGAAQLVLYAIYRNRGEEKVSSSGEAMERGDAKTARETDDSNEKGSPNMQV</sequence>
<feature type="transmembrane region" description="Helical" evidence="10">
    <location>
        <begin position="6"/>
        <end position="22"/>
    </location>
</feature>
<evidence type="ECO:0000256" key="5">
    <source>
        <dbReference type="ARBA" id="ARBA00022597"/>
    </source>
</evidence>
<evidence type="ECO:0000256" key="9">
    <source>
        <dbReference type="ARBA" id="ARBA00023136"/>
    </source>
</evidence>